<name>A0A6A6WRP6_9PLEO</name>
<evidence type="ECO:0000313" key="2">
    <source>
        <dbReference type="Proteomes" id="UP000799757"/>
    </source>
</evidence>
<keyword evidence="2" id="KW-1185">Reference proteome</keyword>
<organism evidence="1 2">
    <name type="scientific">Melanomma pulvis-pyrius CBS 109.77</name>
    <dbReference type="NCBI Taxonomy" id="1314802"/>
    <lineage>
        <taxon>Eukaryota</taxon>
        <taxon>Fungi</taxon>
        <taxon>Dikarya</taxon>
        <taxon>Ascomycota</taxon>
        <taxon>Pezizomycotina</taxon>
        <taxon>Dothideomycetes</taxon>
        <taxon>Pleosporomycetidae</taxon>
        <taxon>Pleosporales</taxon>
        <taxon>Melanommataceae</taxon>
        <taxon>Melanomma</taxon>
    </lineage>
</organism>
<dbReference type="Proteomes" id="UP000799757">
    <property type="component" value="Unassembled WGS sequence"/>
</dbReference>
<proteinExistence type="predicted"/>
<dbReference type="AlphaFoldDB" id="A0A6A6WRP6"/>
<reference evidence="1" key="1">
    <citation type="journal article" date="2020" name="Stud. Mycol.">
        <title>101 Dothideomycetes genomes: a test case for predicting lifestyles and emergence of pathogens.</title>
        <authorList>
            <person name="Haridas S."/>
            <person name="Albert R."/>
            <person name="Binder M."/>
            <person name="Bloem J."/>
            <person name="Labutti K."/>
            <person name="Salamov A."/>
            <person name="Andreopoulos B."/>
            <person name="Baker S."/>
            <person name="Barry K."/>
            <person name="Bills G."/>
            <person name="Bluhm B."/>
            <person name="Cannon C."/>
            <person name="Castanera R."/>
            <person name="Culley D."/>
            <person name="Daum C."/>
            <person name="Ezra D."/>
            <person name="Gonzalez J."/>
            <person name="Henrissat B."/>
            <person name="Kuo A."/>
            <person name="Liang C."/>
            <person name="Lipzen A."/>
            <person name="Lutzoni F."/>
            <person name="Magnuson J."/>
            <person name="Mondo S."/>
            <person name="Nolan M."/>
            <person name="Ohm R."/>
            <person name="Pangilinan J."/>
            <person name="Park H.-J."/>
            <person name="Ramirez L."/>
            <person name="Alfaro M."/>
            <person name="Sun H."/>
            <person name="Tritt A."/>
            <person name="Yoshinaga Y."/>
            <person name="Zwiers L.-H."/>
            <person name="Turgeon B."/>
            <person name="Goodwin S."/>
            <person name="Spatafora J."/>
            <person name="Crous P."/>
            <person name="Grigoriev I."/>
        </authorList>
    </citation>
    <scope>NUCLEOTIDE SEQUENCE</scope>
    <source>
        <strain evidence="1">CBS 109.77</strain>
    </source>
</reference>
<sequence>MTPDFSKFQDTSATKHARLPLSIPWPINKGFPEAFAHQIPPYIEWYCNPADGNNIVLEGCFCFRCAPQLWKSCLTPAVPEARAQGNAHPAAETLSRLLAHLERLELASLKDREYNLVKYVQVQMGVTYKKLCDGVTYPGSFDIQSLANALSQLVFDGLVNGVKTGWMPETHPWARIKNCVGTSIWDEESDQDAISLSPLTLLQGNLGTSKTWAATNHVGTILHEILHVLMGKTEDSVVVVMREEIRKSAQPDDLSRVYLLKYLFKTIFGLNPKAGYLGDTFGSPNSYGHGPQFMLVARRIQTVVGKLLEIPHLSLGFTANMNILKTECKCVQHSSECVFGCEFTAASQGRKDVSYMNSNPIRRIFVAALMENSNFAIQAAKEKEKLKEPVEEVDKSVGLDQTIGAANKDSMTDASDPKEPTILKAELGYQIAPKRMMDQWRKQQDEMVKQWEKENDETLPEKFEIWEQASR</sequence>
<dbReference type="EMBL" id="MU002406">
    <property type="protein sequence ID" value="KAF2786780.1"/>
    <property type="molecule type" value="Genomic_DNA"/>
</dbReference>
<dbReference type="OrthoDB" id="10282739at2759"/>
<protein>
    <submittedName>
        <fullName evidence="1">Uncharacterized protein</fullName>
    </submittedName>
</protein>
<gene>
    <name evidence="1" type="ORF">K505DRAFT_398077</name>
</gene>
<accession>A0A6A6WRP6</accession>
<evidence type="ECO:0000313" key="1">
    <source>
        <dbReference type="EMBL" id="KAF2786780.1"/>
    </source>
</evidence>